<sequence>MPQGLLDGRYRLVERIGAGGMGEVWRAHDGHLHREVAVKLLTGLAAHRDPTLAARFQREARAAARLTSPHIVTVYELGTAREDAGEEVPYLVMELVRGRSLAQVISEGLPSPADTVRWAGQMCRALGTAHTAGIVHRDMKPGNVLVTGDDGAAPEDRPVKVLDFGIARVLEGPGATTTLTVTGQIVGTPAYMSPEQARGDVPVDARTDLYALGCILYELVTGRPPFEAATWHAVLLRHIEEPPVPPGRLRPGLPPAWDGLILDLLAKDPDARPATAAEVRARLAELGGPAPGGASATAPARTAVDEGGPGRSMPEGPAADPRALPASSRPAPAPVATMAAGTPDGSAARLAPAHDRVLAEPAPASPAPLPSAAAPLAVGSVALVLCWLLAPWWTAIPLGVGLGIFNYFLNARANPYQGKHR</sequence>
<reference evidence="14" key="1">
    <citation type="submission" date="2016-09" db="EMBL/GenBank/DDBJ databases">
        <title>Streptomyces puniciscabiei strain:TW1S1 Genome sequencing and assembly.</title>
        <authorList>
            <person name="Kim M.-K."/>
            <person name="Kim S.B."/>
        </authorList>
    </citation>
    <scope>NUCLEOTIDE SEQUENCE [LARGE SCALE GENOMIC DNA]</scope>
    <source>
        <strain evidence="14">TW1S1</strain>
    </source>
</reference>
<evidence type="ECO:0000256" key="4">
    <source>
        <dbReference type="ARBA" id="ARBA00022741"/>
    </source>
</evidence>
<dbReference type="SUPFAM" id="SSF56112">
    <property type="entry name" value="Protein kinase-like (PK-like)"/>
    <property type="match status" value="1"/>
</dbReference>
<protein>
    <recommendedName>
        <fullName evidence="1">non-specific serine/threonine protein kinase</fullName>
        <ecNumber evidence="1">2.7.11.1</ecNumber>
    </recommendedName>
</protein>
<dbReference type="KEGG" id="spun:BFF78_04830"/>
<dbReference type="PROSITE" id="PS00107">
    <property type="entry name" value="PROTEIN_KINASE_ATP"/>
    <property type="match status" value="1"/>
</dbReference>
<evidence type="ECO:0000256" key="5">
    <source>
        <dbReference type="ARBA" id="ARBA00022777"/>
    </source>
</evidence>
<organism evidence="13 14">
    <name type="scientific">Streptomyces fodineus</name>
    <dbReference type="NCBI Taxonomy" id="1904616"/>
    <lineage>
        <taxon>Bacteria</taxon>
        <taxon>Bacillati</taxon>
        <taxon>Actinomycetota</taxon>
        <taxon>Actinomycetes</taxon>
        <taxon>Kitasatosporales</taxon>
        <taxon>Streptomycetaceae</taxon>
        <taxon>Streptomyces</taxon>
    </lineage>
</organism>
<dbReference type="EC" id="2.7.11.1" evidence="1"/>
<dbReference type="InterPro" id="IPR000719">
    <property type="entry name" value="Prot_kinase_dom"/>
</dbReference>
<evidence type="ECO:0000256" key="2">
    <source>
        <dbReference type="ARBA" id="ARBA00022527"/>
    </source>
</evidence>
<evidence type="ECO:0000313" key="13">
    <source>
        <dbReference type="EMBL" id="AOR30462.1"/>
    </source>
</evidence>
<evidence type="ECO:0000256" key="10">
    <source>
        <dbReference type="SAM" id="MobiDB-lite"/>
    </source>
</evidence>
<dbReference type="InterPro" id="IPR008271">
    <property type="entry name" value="Ser/Thr_kinase_AS"/>
</dbReference>
<dbReference type="Proteomes" id="UP000094960">
    <property type="component" value="Chromosome"/>
</dbReference>
<feature type="binding site" evidence="9">
    <location>
        <position position="39"/>
    </location>
    <ligand>
        <name>ATP</name>
        <dbReference type="ChEBI" id="CHEBI:30616"/>
    </ligand>
</feature>
<dbReference type="EMBL" id="CP017248">
    <property type="protein sequence ID" value="AOR30462.1"/>
    <property type="molecule type" value="Genomic_DNA"/>
</dbReference>
<dbReference type="FunFam" id="3.30.200.20:FF:000035">
    <property type="entry name" value="Serine/threonine protein kinase Stk1"/>
    <property type="match status" value="1"/>
</dbReference>
<dbReference type="FunFam" id="1.10.510.10:FF:000021">
    <property type="entry name" value="Serine/threonine protein kinase"/>
    <property type="match status" value="1"/>
</dbReference>
<evidence type="ECO:0000256" key="9">
    <source>
        <dbReference type="PROSITE-ProRule" id="PRU10141"/>
    </source>
</evidence>
<comment type="catalytic activity">
    <reaction evidence="7">
        <text>L-threonyl-[protein] + ATP = O-phospho-L-threonyl-[protein] + ADP + H(+)</text>
        <dbReference type="Rhea" id="RHEA:46608"/>
        <dbReference type="Rhea" id="RHEA-COMP:11060"/>
        <dbReference type="Rhea" id="RHEA-COMP:11605"/>
        <dbReference type="ChEBI" id="CHEBI:15378"/>
        <dbReference type="ChEBI" id="CHEBI:30013"/>
        <dbReference type="ChEBI" id="CHEBI:30616"/>
        <dbReference type="ChEBI" id="CHEBI:61977"/>
        <dbReference type="ChEBI" id="CHEBI:456216"/>
        <dbReference type="EC" id="2.7.11.1"/>
    </reaction>
</comment>
<keyword evidence="11" id="KW-0472">Membrane</keyword>
<keyword evidence="11" id="KW-0812">Transmembrane</keyword>
<keyword evidence="4 9" id="KW-0547">Nucleotide-binding</keyword>
<keyword evidence="3" id="KW-0808">Transferase</keyword>
<dbReference type="PANTHER" id="PTHR43289:SF6">
    <property type="entry name" value="SERINE_THREONINE-PROTEIN KINASE NEKL-3"/>
    <property type="match status" value="1"/>
</dbReference>
<dbReference type="PROSITE" id="PS50011">
    <property type="entry name" value="PROTEIN_KINASE_DOM"/>
    <property type="match status" value="1"/>
</dbReference>
<feature type="region of interest" description="Disordered" evidence="10">
    <location>
        <begin position="288"/>
        <end position="351"/>
    </location>
</feature>
<evidence type="ECO:0000256" key="8">
    <source>
        <dbReference type="ARBA" id="ARBA00048679"/>
    </source>
</evidence>
<keyword evidence="6 9" id="KW-0067">ATP-binding</keyword>
<feature type="compositionally biased region" description="Low complexity" evidence="10">
    <location>
        <begin position="317"/>
        <end position="330"/>
    </location>
</feature>
<keyword evidence="11" id="KW-1133">Transmembrane helix</keyword>
<dbReference type="PROSITE" id="PS00108">
    <property type="entry name" value="PROTEIN_KINASE_ST"/>
    <property type="match status" value="1"/>
</dbReference>
<evidence type="ECO:0000313" key="14">
    <source>
        <dbReference type="Proteomes" id="UP000094960"/>
    </source>
</evidence>
<evidence type="ECO:0000256" key="1">
    <source>
        <dbReference type="ARBA" id="ARBA00012513"/>
    </source>
</evidence>
<feature type="domain" description="Protein kinase" evidence="12">
    <location>
        <begin position="10"/>
        <end position="286"/>
    </location>
</feature>
<evidence type="ECO:0000256" key="11">
    <source>
        <dbReference type="SAM" id="Phobius"/>
    </source>
</evidence>
<gene>
    <name evidence="13" type="ORF">BFF78_04830</name>
</gene>
<keyword evidence="2" id="KW-0723">Serine/threonine-protein kinase</keyword>
<keyword evidence="14" id="KW-1185">Reference proteome</keyword>
<evidence type="ECO:0000256" key="6">
    <source>
        <dbReference type="ARBA" id="ARBA00022840"/>
    </source>
</evidence>
<dbReference type="InterPro" id="IPR011009">
    <property type="entry name" value="Kinase-like_dom_sf"/>
</dbReference>
<dbReference type="AlphaFoldDB" id="A0A1D7Y4F0"/>
<evidence type="ECO:0000259" key="12">
    <source>
        <dbReference type="PROSITE" id="PS50011"/>
    </source>
</evidence>
<dbReference type="Pfam" id="PF00069">
    <property type="entry name" value="Pkinase"/>
    <property type="match status" value="1"/>
</dbReference>
<accession>A0A1D7Y4F0</accession>
<dbReference type="InterPro" id="IPR017441">
    <property type="entry name" value="Protein_kinase_ATP_BS"/>
</dbReference>
<dbReference type="RefSeq" id="WP_069777114.1">
    <property type="nucleotide sequence ID" value="NZ_CP017248.1"/>
</dbReference>
<feature type="compositionally biased region" description="Low complexity" evidence="10">
    <location>
        <begin position="288"/>
        <end position="302"/>
    </location>
</feature>
<dbReference type="GO" id="GO:0045717">
    <property type="term" value="P:negative regulation of fatty acid biosynthetic process"/>
    <property type="evidence" value="ECO:0007669"/>
    <property type="project" value="UniProtKB-ARBA"/>
</dbReference>
<dbReference type="PANTHER" id="PTHR43289">
    <property type="entry name" value="MITOGEN-ACTIVATED PROTEIN KINASE KINASE KINASE 20-RELATED"/>
    <property type="match status" value="1"/>
</dbReference>
<feature type="transmembrane region" description="Helical" evidence="11">
    <location>
        <begin position="376"/>
        <end position="409"/>
    </location>
</feature>
<proteinExistence type="predicted"/>
<evidence type="ECO:0000256" key="7">
    <source>
        <dbReference type="ARBA" id="ARBA00047899"/>
    </source>
</evidence>
<comment type="catalytic activity">
    <reaction evidence="8">
        <text>L-seryl-[protein] + ATP = O-phospho-L-seryl-[protein] + ADP + H(+)</text>
        <dbReference type="Rhea" id="RHEA:17989"/>
        <dbReference type="Rhea" id="RHEA-COMP:9863"/>
        <dbReference type="Rhea" id="RHEA-COMP:11604"/>
        <dbReference type="ChEBI" id="CHEBI:15378"/>
        <dbReference type="ChEBI" id="CHEBI:29999"/>
        <dbReference type="ChEBI" id="CHEBI:30616"/>
        <dbReference type="ChEBI" id="CHEBI:83421"/>
        <dbReference type="ChEBI" id="CHEBI:456216"/>
        <dbReference type="EC" id="2.7.11.1"/>
    </reaction>
</comment>
<dbReference type="GO" id="GO:0005524">
    <property type="term" value="F:ATP binding"/>
    <property type="evidence" value="ECO:0007669"/>
    <property type="project" value="UniProtKB-UniRule"/>
</dbReference>
<dbReference type="CDD" id="cd14014">
    <property type="entry name" value="STKc_PknB_like"/>
    <property type="match status" value="1"/>
</dbReference>
<keyword evidence="5" id="KW-0418">Kinase</keyword>
<dbReference type="Gene3D" id="3.30.200.20">
    <property type="entry name" value="Phosphorylase Kinase, domain 1"/>
    <property type="match status" value="1"/>
</dbReference>
<name>A0A1D7Y4F0_9ACTN</name>
<dbReference type="Gene3D" id="1.10.510.10">
    <property type="entry name" value="Transferase(Phosphotransferase) domain 1"/>
    <property type="match status" value="1"/>
</dbReference>
<dbReference type="GO" id="GO:0004674">
    <property type="term" value="F:protein serine/threonine kinase activity"/>
    <property type="evidence" value="ECO:0007669"/>
    <property type="project" value="UniProtKB-KW"/>
</dbReference>
<evidence type="ECO:0000256" key="3">
    <source>
        <dbReference type="ARBA" id="ARBA00022679"/>
    </source>
</evidence>
<dbReference type="SMART" id="SM00220">
    <property type="entry name" value="S_TKc"/>
    <property type="match status" value="1"/>
</dbReference>